<proteinExistence type="predicted"/>
<keyword evidence="2" id="KW-1185">Reference proteome</keyword>
<sequence>MKPLKLFNHYMSKFWAELIHEDWHIEIVTLNRSYIDFDQLENIISPEHERVRCIVFFSLHEEGIEINMLQNDTGSTNLAIVFMKRGELVHAITAESVISSPLPGGHFNSLLEAN</sequence>
<evidence type="ECO:0000313" key="1">
    <source>
        <dbReference type="EMBL" id="MDE5414589.1"/>
    </source>
</evidence>
<evidence type="ECO:0000313" key="2">
    <source>
        <dbReference type="Proteomes" id="UP001148125"/>
    </source>
</evidence>
<dbReference type="RefSeq" id="WP_275119206.1">
    <property type="nucleotide sequence ID" value="NZ_JAOTPO010000010.1"/>
</dbReference>
<dbReference type="EMBL" id="JAOTPO010000010">
    <property type="protein sequence ID" value="MDE5414589.1"/>
    <property type="molecule type" value="Genomic_DNA"/>
</dbReference>
<protein>
    <submittedName>
        <fullName evidence="1">Uncharacterized protein</fullName>
    </submittedName>
</protein>
<accession>A0ABT5VGK4</accession>
<reference evidence="1" key="1">
    <citation type="submission" date="2024-05" db="EMBL/GenBank/DDBJ databases">
        <title>Alkalihalobacillus sp. strain MEB203 novel alkaliphilic bacterium from Lonar Lake, India.</title>
        <authorList>
            <person name="Joshi A."/>
            <person name="Thite S."/>
            <person name="Mengade P."/>
        </authorList>
    </citation>
    <scope>NUCLEOTIDE SEQUENCE</scope>
    <source>
        <strain evidence="1">MEB 203</strain>
    </source>
</reference>
<organism evidence="1 2">
    <name type="scientific">Alkalihalobacterium chitinilyticum</name>
    <dbReference type="NCBI Taxonomy" id="2980103"/>
    <lineage>
        <taxon>Bacteria</taxon>
        <taxon>Bacillati</taxon>
        <taxon>Bacillota</taxon>
        <taxon>Bacilli</taxon>
        <taxon>Bacillales</taxon>
        <taxon>Bacillaceae</taxon>
        <taxon>Alkalihalobacterium</taxon>
    </lineage>
</organism>
<gene>
    <name evidence="1" type="ORF">N7Z68_14515</name>
</gene>
<comment type="caution">
    <text evidence="1">The sequence shown here is derived from an EMBL/GenBank/DDBJ whole genome shotgun (WGS) entry which is preliminary data.</text>
</comment>
<name>A0ABT5VGK4_9BACI</name>
<dbReference type="Proteomes" id="UP001148125">
    <property type="component" value="Unassembled WGS sequence"/>
</dbReference>